<organism evidence="5 6">
    <name type="scientific">Paenarthrobacter ureafaciens</name>
    <dbReference type="NCBI Taxonomy" id="37931"/>
    <lineage>
        <taxon>Bacteria</taxon>
        <taxon>Bacillati</taxon>
        <taxon>Actinomycetota</taxon>
        <taxon>Actinomycetes</taxon>
        <taxon>Micrococcales</taxon>
        <taxon>Micrococcaceae</taxon>
        <taxon>Paenarthrobacter</taxon>
    </lineage>
</organism>
<dbReference type="GO" id="GO:0000976">
    <property type="term" value="F:transcription cis-regulatory region binding"/>
    <property type="evidence" value="ECO:0007669"/>
    <property type="project" value="TreeGrafter"/>
</dbReference>
<dbReference type="GO" id="GO:0003700">
    <property type="term" value="F:DNA-binding transcription factor activity"/>
    <property type="evidence" value="ECO:0007669"/>
    <property type="project" value="TreeGrafter"/>
</dbReference>
<dbReference type="EMBL" id="CP101185">
    <property type="protein sequence ID" value="UYV96902.1"/>
    <property type="molecule type" value="Genomic_DNA"/>
</dbReference>
<proteinExistence type="predicted"/>
<dbReference type="Gene3D" id="3.40.50.2300">
    <property type="match status" value="2"/>
</dbReference>
<dbReference type="Pfam" id="PF00356">
    <property type="entry name" value="LacI"/>
    <property type="match status" value="1"/>
</dbReference>
<feature type="domain" description="HTH lacI-type" evidence="4">
    <location>
        <begin position="12"/>
        <end position="67"/>
    </location>
</feature>
<dbReference type="PANTHER" id="PTHR30146:SF109">
    <property type="entry name" value="HTH-TYPE TRANSCRIPTIONAL REGULATOR GALS"/>
    <property type="match status" value="1"/>
</dbReference>
<evidence type="ECO:0000256" key="2">
    <source>
        <dbReference type="ARBA" id="ARBA00023125"/>
    </source>
</evidence>
<dbReference type="SUPFAM" id="SSF53822">
    <property type="entry name" value="Periplasmic binding protein-like I"/>
    <property type="match status" value="1"/>
</dbReference>
<dbReference type="SMART" id="SM00354">
    <property type="entry name" value="HTH_LACI"/>
    <property type="match status" value="1"/>
</dbReference>
<evidence type="ECO:0000259" key="4">
    <source>
        <dbReference type="PROSITE" id="PS50932"/>
    </source>
</evidence>
<dbReference type="SUPFAM" id="SSF47413">
    <property type="entry name" value="lambda repressor-like DNA-binding domains"/>
    <property type="match status" value="1"/>
</dbReference>
<dbReference type="CDD" id="cd01392">
    <property type="entry name" value="HTH_LacI"/>
    <property type="match status" value="1"/>
</dbReference>
<keyword evidence="2" id="KW-0238">DNA-binding</keyword>
<gene>
    <name evidence="5" type="ORF">NL394_17900</name>
</gene>
<dbReference type="PROSITE" id="PS50932">
    <property type="entry name" value="HTH_LACI_2"/>
    <property type="match status" value="1"/>
</dbReference>
<evidence type="ECO:0000313" key="6">
    <source>
        <dbReference type="Proteomes" id="UP001163293"/>
    </source>
</evidence>
<evidence type="ECO:0000256" key="3">
    <source>
        <dbReference type="ARBA" id="ARBA00023163"/>
    </source>
</evidence>
<dbReference type="InterPro" id="IPR046335">
    <property type="entry name" value="LacI/GalR-like_sensor"/>
</dbReference>
<sequence length="338" mass="35294">MTSAVQTPRGPVTRKDVARYAGVSTAVVSYVVNGGPKNVAPATEAKVRDAIRILGYRPNAAARALKLGSSETIGVVVPDNTNPFFTHLAHAVEEAAAALGYGMVLANSNGSLTRERKNIHTLAARQVDGVFLASCVFDPDLTDLEATDIPSVLLNNLGSPPGFSSVGVDLEAGARAAVEHLIGHGHTSIGLAIGTNTGNQLDGREAGWLAALRAAGLPDGPLIHGEFSRPGGYEVGKRFLAMANRPTAIFASSDMQAIGILRAFHEAGVRVPADIALVSFDGSLDAEYSWPALTTVSQPIEAMAEAAVRSLVGANRAEELQHHILPTELIIRQSCGCP</sequence>
<name>A0AAX3EH16_PAEUR</name>
<dbReference type="Gene3D" id="1.10.260.40">
    <property type="entry name" value="lambda repressor-like DNA-binding domains"/>
    <property type="match status" value="1"/>
</dbReference>
<dbReference type="RefSeq" id="WP_069695927.1">
    <property type="nucleotide sequence ID" value="NZ_CP043010.1"/>
</dbReference>
<evidence type="ECO:0000313" key="5">
    <source>
        <dbReference type="EMBL" id="UYV96902.1"/>
    </source>
</evidence>
<dbReference type="Proteomes" id="UP001163293">
    <property type="component" value="Chromosome"/>
</dbReference>
<keyword evidence="6" id="KW-1185">Reference proteome</keyword>
<dbReference type="InterPro" id="IPR028082">
    <property type="entry name" value="Peripla_BP_I"/>
</dbReference>
<protein>
    <submittedName>
        <fullName evidence="5">LacI family transcriptional regulator</fullName>
    </submittedName>
</protein>
<dbReference type="InterPro" id="IPR010982">
    <property type="entry name" value="Lambda_DNA-bd_dom_sf"/>
</dbReference>
<dbReference type="InterPro" id="IPR000843">
    <property type="entry name" value="HTH_LacI"/>
</dbReference>
<accession>A0AAX3EH16</accession>
<keyword evidence="1" id="KW-0805">Transcription regulation</keyword>
<keyword evidence="3" id="KW-0804">Transcription</keyword>
<reference evidence="5" key="1">
    <citation type="submission" date="2022-07" db="EMBL/GenBank/DDBJ databases">
        <authorList>
            <person name="Wu T."/>
        </authorList>
    </citation>
    <scope>NUCLEOTIDE SEQUENCE</scope>
    <source>
        <strain evidence="5">SD-1</strain>
    </source>
</reference>
<dbReference type="Pfam" id="PF13377">
    <property type="entry name" value="Peripla_BP_3"/>
    <property type="match status" value="1"/>
</dbReference>
<evidence type="ECO:0000256" key="1">
    <source>
        <dbReference type="ARBA" id="ARBA00023015"/>
    </source>
</evidence>
<dbReference type="PANTHER" id="PTHR30146">
    <property type="entry name" value="LACI-RELATED TRANSCRIPTIONAL REPRESSOR"/>
    <property type="match status" value="1"/>
</dbReference>
<dbReference type="CDD" id="cd06267">
    <property type="entry name" value="PBP1_LacI_sugar_binding-like"/>
    <property type="match status" value="1"/>
</dbReference>
<dbReference type="AlphaFoldDB" id="A0AAX3EH16"/>